<feature type="region of interest" description="Disordered" evidence="1">
    <location>
        <begin position="90"/>
        <end position="142"/>
    </location>
</feature>
<dbReference type="RefSeq" id="XP_021886046.1">
    <property type="nucleotide sequence ID" value="XM_022030998.1"/>
</dbReference>
<dbReference type="AlphaFoldDB" id="A0A1Y2H2Z7"/>
<organism evidence="2 3">
    <name type="scientific">Lobosporangium transversale</name>
    <dbReference type="NCBI Taxonomy" id="64571"/>
    <lineage>
        <taxon>Eukaryota</taxon>
        <taxon>Fungi</taxon>
        <taxon>Fungi incertae sedis</taxon>
        <taxon>Mucoromycota</taxon>
        <taxon>Mortierellomycotina</taxon>
        <taxon>Mortierellomycetes</taxon>
        <taxon>Mortierellales</taxon>
        <taxon>Mortierellaceae</taxon>
        <taxon>Lobosporangium</taxon>
    </lineage>
</organism>
<evidence type="ECO:0000256" key="1">
    <source>
        <dbReference type="SAM" id="MobiDB-lite"/>
    </source>
</evidence>
<keyword evidence="3" id="KW-1185">Reference proteome</keyword>
<dbReference type="InParanoid" id="A0A1Y2H2Z7"/>
<sequence>MPRVPRCTKFDIGQCSLEIQDGTEAHINEYHSLRTIKFRSHYTGDLLTVDRDPNRFFYYACPHISCNHISNLASDPPKHHKKCRKFMEDPFQASGNTNTNPTITRSSSPVFADSPTASDRPAPEEIEKEHQNSAVTSNVPSKPIGATLVEKPQIKKKSNVTSELIKAARVFFC</sequence>
<feature type="compositionally biased region" description="Polar residues" evidence="1">
    <location>
        <begin position="93"/>
        <end position="109"/>
    </location>
</feature>
<protein>
    <submittedName>
        <fullName evidence="2">Uncharacterized protein</fullName>
    </submittedName>
</protein>
<dbReference type="GeneID" id="33572839"/>
<name>A0A1Y2H2Z7_9FUNG</name>
<feature type="compositionally biased region" description="Basic and acidic residues" evidence="1">
    <location>
        <begin position="121"/>
        <end position="131"/>
    </location>
</feature>
<evidence type="ECO:0000313" key="3">
    <source>
        <dbReference type="Proteomes" id="UP000193648"/>
    </source>
</evidence>
<proteinExistence type="predicted"/>
<gene>
    <name evidence="2" type="ORF">BCR41DRAFT_72838</name>
</gene>
<comment type="caution">
    <text evidence="2">The sequence shown here is derived from an EMBL/GenBank/DDBJ whole genome shotgun (WGS) entry which is preliminary data.</text>
</comment>
<accession>A0A1Y2H2Z7</accession>
<evidence type="ECO:0000313" key="2">
    <source>
        <dbReference type="EMBL" id="ORZ28361.1"/>
    </source>
</evidence>
<dbReference type="Proteomes" id="UP000193648">
    <property type="component" value="Unassembled WGS sequence"/>
</dbReference>
<reference evidence="2 3" key="1">
    <citation type="submission" date="2016-07" db="EMBL/GenBank/DDBJ databases">
        <title>Pervasive Adenine N6-methylation of Active Genes in Fungi.</title>
        <authorList>
            <consortium name="DOE Joint Genome Institute"/>
            <person name="Mondo S.J."/>
            <person name="Dannebaum R.O."/>
            <person name="Kuo R.C."/>
            <person name="Labutti K."/>
            <person name="Haridas S."/>
            <person name="Kuo A."/>
            <person name="Salamov A."/>
            <person name="Ahrendt S.R."/>
            <person name="Lipzen A."/>
            <person name="Sullivan W."/>
            <person name="Andreopoulos W.B."/>
            <person name="Clum A."/>
            <person name="Lindquist E."/>
            <person name="Daum C."/>
            <person name="Ramamoorthy G.K."/>
            <person name="Gryganskyi A."/>
            <person name="Culley D."/>
            <person name="Magnuson J.K."/>
            <person name="James T.Y."/>
            <person name="O'Malley M.A."/>
            <person name="Stajich J.E."/>
            <person name="Spatafora J.W."/>
            <person name="Visel A."/>
            <person name="Grigoriev I.V."/>
        </authorList>
    </citation>
    <scope>NUCLEOTIDE SEQUENCE [LARGE SCALE GENOMIC DNA]</scope>
    <source>
        <strain evidence="2 3">NRRL 3116</strain>
    </source>
</reference>
<dbReference type="EMBL" id="MCFF01000002">
    <property type="protein sequence ID" value="ORZ28361.1"/>
    <property type="molecule type" value="Genomic_DNA"/>
</dbReference>